<dbReference type="OrthoDB" id="2290223at2759"/>
<organism evidence="2 3">
    <name type="scientific">Mucor saturninus</name>
    <dbReference type="NCBI Taxonomy" id="64648"/>
    <lineage>
        <taxon>Eukaryota</taxon>
        <taxon>Fungi</taxon>
        <taxon>Fungi incertae sedis</taxon>
        <taxon>Mucoromycota</taxon>
        <taxon>Mucoromycotina</taxon>
        <taxon>Mucoromycetes</taxon>
        <taxon>Mucorales</taxon>
        <taxon>Mucorineae</taxon>
        <taxon>Mucoraceae</taxon>
        <taxon>Mucor</taxon>
    </lineage>
</organism>
<dbReference type="AlphaFoldDB" id="A0A8H7UXP1"/>
<keyword evidence="3" id="KW-1185">Reference proteome</keyword>
<evidence type="ECO:0000313" key="2">
    <source>
        <dbReference type="EMBL" id="KAG2195908.1"/>
    </source>
</evidence>
<name>A0A8H7UXP1_9FUNG</name>
<accession>A0A8H7UXP1</accession>
<feature type="chain" id="PRO_5034038576" evidence="1">
    <location>
        <begin position="22"/>
        <end position="96"/>
    </location>
</feature>
<evidence type="ECO:0000256" key="1">
    <source>
        <dbReference type="SAM" id="SignalP"/>
    </source>
</evidence>
<feature type="signal peptide" evidence="1">
    <location>
        <begin position="1"/>
        <end position="21"/>
    </location>
</feature>
<dbReference type="Proteomes" id="UP000603453">
    <property type="component" value="Unassembled WGS sequence"/>
</dbReference>
<comment type="caution">
    <text evidence="2">The sequence shown here is derived from an EMBL/GenBank/DDBJ whole genome shotgun (WGS) entry which is preliminary data.</text>
</comment>
<evidence type="ECO:0000313" key="3">
    <source>
        <dbReference type="Proteomes" id="UP000603453"/>
    </source>
</evidence>
<keyword evidence="1" id="KW-0732">Signal</keyword>
<proteinExistence type="predicted"/>
<gene>
    <name evidence="2" type="ORF">INT47_002951</name>
</gene>
<dbReference type="EMBL" id="JAEPRD010000159">
    <property type="protein sequence ID" value="KAG2195908.1"/>
    <property type="molecule type" value="Genomic_DNA"/>
</dbReference>
<protein>
    <submittedName>
        <fullName evidence="2">Uncharacterized protein</fullName>
    </submittedName>
</protein>
<reference evidence="2" key="1">
    <citation type="submission" date="2020-12" db="EMBL/GenBank/DDBJ databases">
        <title>Metabolic potential, ecology and presence of endohyphal bacteria is reflected in genomic diversity of Mucoromycotina.</title>
        <authorList>
            <person name="Muszewska A."/>
            <person name="Okrasinska A."/>
            <person name="Steczkiewicz K."/>
            <person name="Drgas O."/>
            <person name="Orlowska M."/>
            <person name="Perlinska-Lenart U."/>
            <person name="Aleksandrzak-Piekarczyk T."/>
            <person name="Szatraj K."/>
            <person name="Zielenkiewicz U."/>
            <person name="Pilsyk S."/>
            <person name="Malc E."/>
            <person name="Mieczkowski P."/>
            <person name="Kruszewska J.S."/>
            <person name="Biernat P."/>
            <person name="Pawlowska J."/>
        </authorList>
    </citation>
    <scope>NUCLEOTIDE SEQUENCE</scope>
    <source>
        <strain evidence="2">WA0000017839</strain>
    </source>
</reference>
<sequence length="96" mass="9602">MHSSTLLLVAIASLMVSFTSAKGTSKGNDVHVNGIPQGSGAVYVSKRKLYKRKTTGNDYYAEPAGSQGSPVGLDTVTSLLGGVSGGSTSGIAGGLI</sequence>